<dbReference type="RefSeq" id="WP_011831511.1">
    <property type="nucleotide sequence ID" value="NC_008826.1"/>
</dbReference>
<protein>
    <submittedName>
        <fullName evidence="3">Plasmid segregation actin-type ATPase ParM</fullName>
    </submittedName>
</protein>
<name>A2SMV7_METPP</name>
<accession>A2SMV7</accession>
<keyword evidence="4" id="KW-1185">Reference proteome</keyword>
<dbReference type="EMBL" id="CP000556">
    <property type="protein sequence ID" value="ABM96896.1"/>
    <property type="molecule type" value="Genomic_DNA"/>
</dbReference>
<dbReference type="InterPro" id="IPR040607">
    <property type="entry name" value="ALP_N"/>
</dbReference>
<evidence type="ECO:0000313" key="4">
    <source>
        <dbReference type="Proteomes" id="UP000000366"/>
    </source>
</evidence>
<proteinExistence type="predicted"/>
<dbReference type="InterPro" id="IPR043129">
    <property type="entry name" value="ATPase_NBD"/>
</dbReference>
<geneLocation type="plasmid" evidence="3 4">
    <name>RPME01</name>
</geneLocation>
<feature type="domain" description="Actin homologue MreB-like C-terminal" evidence="2">
    <location>
        <begin position="180"/>
        <end position="297"/>
    </location>
</feature>
<dbReference type="SMR" id="A2SMV7"/>
<dbReference type="Pfam" id="PF21522">
    <property type="entry name" value="MreB-like_C"/>
    <property type="match status" value="1"/>
</dbReference>
<organism evidence="3 4">
    <name type="scientific">Methylibium petroleiphilum (strain ATCC BAA-1232 / LMG 22953 / PM1)</name>
    <dbReference type="NCBI Taxonomy" id="420662"/>
    <lineage>
        <taxon>Bacteria</taxon>
        <taxon>Pseudomonadati</taxon>
        <taxon>Pseudomonadota</taxon>
        <taxon>Betaproteobacteria</taxon>
        <taxon>Burkholderiales</taxon>
        <taxon>Sphaerotilaceae</taxon>
        <taxon>Methylibium</taxon>
    </lineage>
</organism>
<dbReference type="Proteomes" id="UP000000366">
    <property type="component" value="Plasmid RPME01"/>
</dbReference>
<dbReference type="SUPFAM" id="SSF53067">
    <property type="entry name" value="Actin-like ATPase domain"/>
    <property type="match status" value="2"/>
</dbReference>
<dbReference type="InterPro" id="IPR049067">
    <property type="entry name" value="MreB-like_C"/>
</dbReference>
<dbReference type="Pfam" id="PF17989">
    <property type="entry name" value="ALP_N"/>
    <property type="match status" value="1"/>
</dbReference>
<dbReference type="AlphaFoldDB" id="A2SMV7"/>
<sequence>MLTKTIIGLDVGRSAVKVVAFANGLYYRLTFPSLVSPAFPINDEGTAARAELETVEVLGKRYFTGDTARLQGGVNMSVGLSHDWTNGPEYLALVASTMKRLAALGVPGLDSPYIVLGTPASLFGRQKEALAQRTQAVVAAEMKVLPQPMGAYCNFFMDARGVPIKDRQKRPDGKNRSWAVVEVGHYTTDFLLMREGNYIERAAVSCEGVHFAAENLVRILAAKDIQATPLTAEEALRTGVIVDFGERRIEAQVAEAVDHVVQKIMTMADSVLSNDVRSLDGVLLAGGGAPILAAGLQKKWPHTVLLENPRMAVADGFCRYGVGQMLRRAMAAEKATA</sequence>
<dbReference type="DNASU" id="4787720"/>
<gene>
    <name evidence="3" type="ordered locus">Mpe_B0117</name>
</gene>
<dbReference type="KEGG" id="mpt:Mpe_B0117"/>
<dbReference type="HOGENOM" id="CLU_071027_0_0_4"/>
<evidence type="ECO:0000259" key="1">
    <source>
        <dbReference type="Pfam" id="PF17989"/>
    </source>
</evidence>
<dbReference type="Gene3D" id="3.30.420.40">
    <property type="match status" value="2"/>
</dbReference>
<evidence type="ECO:0000259" key="2">
    <source>
        <dbReference type="Pfam" id="PF21522"/>
    </source>
</evidence>
<feature type="domain" description="Actin-like protein N-terminal" evidence="1">
    <location>
        <begin position="8"/>
        <end position="136"/>
    </location>
</feature>
<evidence type="ECO:0000313" key="3">
    <source>
        <dbReference type="EMBL" id="ABM96896.1"/>
    </source>
</evidence>
<reference evidence="3 4" key="1">
    <citation type="journal article" date="2007" name="J. Bacteriol.">
        <title>Whole-genome analysis of the methyl tert-butyl ether-degrading beta-proteobacterium Methylibium petroleiphilum PM1.</title>
        <authorList>
            <person name="Kane S.R."/>
            <person name="Chakicherla A.Y."/>
            <person name="Chain P.S.G."/>
            <person name="Schmidt R."/>
            <person name="Shin M.W."/>
            <person name="Legler T.C."/>
            <person name="Scow K.M."/>
            <person name="Larimer F.W."/>
            <person name="Lucas S.M."/>
            <person name="Richardson P.M."/>
            <person name="Hristova K.R."/>
        </authorList>
    </citation>
    <scope>NUCLEOTIDE SEQUENCE [LARGE SCALE GENOMIC DNA]</scope>
    <source>
        <strain evidence="4">ATCC BAA-1232 / LMG 22953 / PM1</strain>
        <plasmid evidence="3 4">RPME01</plasmid>
    </source>
</reference>
<keyword evidence="3" id="KW-0614">Plasmid</keyword>
<dbReference type="eggNOG" id="COG4972">
    <property type="taxonomic scope" value="Bacteria"/>
</dbReference>